<dbReference type="PROSITE" id="PS50057">
    <property type="entry name" value="FERM_3"/>
    <property type="match status" value="1"/>
</dbReference>
<protein>
    <submittedName>
        <fullName evidence="6">CLUMA_CG011338, isoform A</fullName>
    </submittedName>
</protein>
<dbReference type="Pfam" id="PF00397">
    <property type="entry name" value="WW"/>
    <property type="match status" value="1"/>
</dbReference>
<dbReference type="InterPro" id="IPR035963">
    <property type="entry name" value="FERM_2"/>
</dbReference>
<dbReference type="GO" id="GO:0071944">
    <property type="term" value="C:cell periphery"/>
    <property type="evidence" value="ECO:0007669"/>
    <property type="project" value="UniProtKB-ARBA"/>
</dbReference>
<feature type="region of interest" description="Disordered" evidence="1">
    <location>
        <begin position="1143"/>
        <end position="1176"/>
    </location>
</feature>
<dbReference type="SMART" id="SM00456">
    <property type="entry name" value="WW"/>
    <property type="match status" value="1"/>
</dbReference>
<dbReference type="Gene3D" id="1.20.80.10">
    <property type="match status" value="1"/>
</dbReference>
<dbReference type="SUPFAM" id="SSF47031">
    <property type="entry name" value="Second domain of FERM"/>
    <property type="match status" value="1"/>
</dbReference>
<sequence length="1526" mass="168617">MRQALSHITRTAGWLPPAENWGPNIDLPYGWEKAVTSPSGNGQFYYINHLNKTTTFERPQRYGYDISPPEPRNVVLHRSPTLGFGFVAGSEKPVIVRFVTEGGPSVGKLEPGDQILAVNGEDVKDAPRDHVIQLVRNCETSVEMVVCQPQLTYSMNGRKSTLLSPAKKHKLKTRPIRVRFAESVCVNGSPLFPPSAFSLSDVLIPPMANVLKVFLENGQTKSFKYDSTTTVQDVVTSLKEKLCITANEHFNLVLEHVKSLKRNKLTLLDPLETVARIASRPGAHKLRCLFRVTFVPITAADLAQKDLNALDYLFMQCCNDVIQERFAPELQPDVALRLAALHMHQHALANNVSPSKLTVKTVEREFGLERFVPTSLIDGMKRKELRRLVSHFLKLNSQMTGSSSKVLTQLQAKIHYLDIISGLPSYGAKCFSTNQRDGIERVLLVSPRFGLSQIAGSKNSVPQSICTIEELSRVVVTREDDVTNSVSVFILPDKLITFSMEDRDANEFAIVLAGYFRLIMGKELETHIEHDVETNQEDIAPPYLSQHNVFPAGWNYLLPNDKPTYSMAFLMPPPYHSTKQLLLTSSKQNFNNINNNDEQVANRNYMSSNVKYSQQISSESDEFGFDMHSVVSMEILENQDQYKQTLKHFPQQKLTTFVEAKNQEVLRRVAEMQKMVENSQRYLNENNENGLKKEDGSANYWRETSVDVESDNESVSSNKFSSDANSPAPPPGALKHSDSLTLLAETIKNDLNGISNGLNSIYTPFDCRSNGSGSTTNDTNTAPSSVTNTPKVQRRINGLSQIISDLQALGNDSSDCDSESLYTPTNSPIHKTNNGNVNQSNVNTNQLRVPNTQKTFKQIRTSFGLHSPDALGDSKDNNLKEYLRQLKEASCNDTNSDQDLAAKKLAELYGFELGDDSFIDTDPDLIDLTTIPPPQTPDELDIPNSVFNAPPSGFDDTDGKQQRSNRDLEEFLKKVTIEPPTKIVTPAVELTPEEIMSFIIPPPPSCVSEKATMSSVKPKNVPINVKPTPPTKPHTSLKQPLSMPLSLPKSTRENQNCNSFYDNHHGLMNCCEHSHSNQQSFVNQKGPVTPENNVKSKVMMFTNGHSTASTLQQNQFVEYATVDRKGQISFNMKSLATNGTCTNGNISSSDDNESLRLPPKRTANGHTCGKAPERPPKSAELQLKLNSPVKLVHDYGAYSLYNNADNSLPPTLPPRISEKSPPPVDTMRKPPLPPLPAKPIFFPNSPPLGSPKSPIQIIKNGSTNSSPIRAVGSLHFHHRHYNTMREGDRSMFNFNHAINSSGINPLASPPSMRLQSNGHAVNMSQNGHEKIPLSVLCSPQLNRKTCNHLQVPGSPQLSNKNGHIINVATLMSKTTMAMSGLLLKLDHVAVMCSDAQNAGGGSEIDEEKFQSSKEELTDVSLRLVTASKLLVIAMSDNAAKNLPEHLTACLTALRRITELAQDLVRFTSAPLQTRNVVLKIHDVASSFKEMVSVPVGQAGAGQLALNANCLANVLATLLRSLRVFSP</sequence>
<dbReference type="SMART" id="SM00314">
    <property type="entry name" value="RA"/>
    <property type="match status" value="1"/>
</dbReference>
<feature type="domain" description="WW" evidence="2">
    <location>
        <begin position="25"/>
        <end position="61"/>
    </location>
</feature>
<dbReference type="CDD" id="cd06769">
    <property type="entry name" value="PDZ_FRMPD1_3_4-like"/>
    <property type="match status" value="1"/>
</dbReference>
<accession>A0A1J1IG00</accession>
<dbReference type="Gene3D" id="2.30.42.10">
    <property type="match status" value="1"/>
</dbReference>
<evidence type="ECO:0000259" key="3">
    <source>
        <dbReference type="PROSITE" id="PS50057"/>
    </source>
</evidence>
<dbReference type="InterPro" id="IPR036034">
    <property type="entry name" value="PDZ_sf"/>
</dbReference>
<evidence type="ECO:0000313" key="6">
    <source>
        <dbReference type="EMBL" id="CRK97966.1"/>
    </source>
</evidence>
<feature type="region of interest" description="Disordered" evidence="1">
    <location>
        <begin position="815"/>
        <end position="843"/>
    </location>
</feature>
<dbReference type="CDD" id="cd14473">
    <property type="entry name" value="FERM_B-lobe"/>
    <property type="match status" value="1"/>
</dbReference>
<evidence type="ECO:0000259" key="4">
    <source>
        <dbReference type="PROSITE" id="PS50106"/>
    </source>
</evidence>
<dbReference type="CDD" id="cd00201">
    <property type="entry name" value="WW"/>
    <property type="match status" value="1"/>
</dbReference>
<dbReference type="OrthoDB" id="5859304at2759"/>
<feature type="domain" description="PDZ" evidence="4">
    <location>
        <begin position="73"/>
        <end position="150"/>
    </location>
</feature>
<evidence type="ECO:0000313" key="7">
    <source>
        <dbReference type="Proteomes" id="UP000183832"/>
    </source>
</evidence>
<dbReference type="PROSITE" id="PS50020">
    <property type="entry name" value="WW_DOMAIN_2"/>
    <property type="match status" value="1"/>
</dbReference>
<dbReference type="Pfam" id="PF00373">
    <property type="entry name" value="FERM_M"/>
    <property type="match status" value="1"/>
</dbReference>
<dbReference type="InterPro" id="IPR014352">
    <property type="entry name" value="FERM/acyl-CoA-bd_prot_sf"/>
</dbReference>
<feature type="compositionally biased region" description="Polar residues" evidence="1">
    <location>
        <begin position="820"/>
        <end position="831"/>
    </location>
</feature>
<dbReference type="SUPFAM" id="SSF51045">
    <property type="entry name" value="WW domain"/>
    <property type="match status" value="1"/>
</dbReference>
<evidence type="ECO:0000259" key="2">
    <source>
        <dbReference type="PROSITE" id="PS50020"/>
    </source>
</evidence>
<dbReference type="FunFam" id="2.30.42.10:FF:000053">
    <property type="entry name" value="FERM and PDZ domain-containing protein 4"/>
    <property type="match status" value="1"/>
</dbReference>
<dbReference type="InterPro" id="IPR019749">
    <property type="entry name" value="Band_41_domain"/>
</dbReference>
<dbReference type="PROSITE" id="PS50106">
    <property type="entry name" value="PDZ"/>
    <property type="match status" value="1"/>
</dbReference>
<dbReference type="GO" id="GO:0030182">
    <property type="term" value="P:neuron differentiation"/>
    <property type="evidence" value="ECO:0007669"/>
    <property type="project" value="UniProtKB-ARBA"/>
</dbReference>
<evidence type="ECO:0000259" key="5">
    <source>
        <dbReference type="PROSITE" id="PS50200"/>
    </source>
</evidence>
<dbReference type="Gene3D" id="3.10.20.90">
    <property type="entry name" value="Phosphatidylinositol 3-kinase Catalytic Subunit, Chain A, domain 1"/>
    <property type="match status" value="1"/>
</dbReference>
<feature type="domain" description="FERM" evidence="3">
    <location>
        <begin position="209"/>
        <end position="523"/>
    </location>
</feature>
<dbReference type="InterPro" id="IPR000159">
    <property type="entry name" value="RA_dom"/>
</dbReference>
<dbReference type="Pfam" id="PF00595">
    <property type="entry name" value="PDZ"/>
    <property type="match status" value="1"/>
</dbReference>
<keyword evidence="7" id="KW-1185">Reference proteome</keyword>
<dbReference type="PANTHER" id="PTHR46221">
    <property type="entry name" value="FERM AND PDZ DOMAIN-CONTAINING PROTEIN FAMILY MEMBER"/>
    <property type="match status" value="1"/>
</dbReference>
<dbReference type="SUPFAM" id="SSF50156">
    <property type="entry name" value="PDZ domain-like"/>
    <property type="match status" value="1"/>
</dbReference>
<feature type="domain" description="Ras-associating" evidence="5">
    <location>
        <begin position="210"/>
        <end position="295"/>
    </location>
</feature>
<name>A0A1J1IG00_9DIPT</name>
<proteinExistence type="predicted"/>
<feature type="region of interest" description="Disordered" evidence="1">
    <location>
        <begin position="1019"/>
        <end position="1042"/>
    </location>
</feature>
<dbReference type="CDD" id="cd17088">
    <property type="entry name" value="FERM_F1_FRMPD1_like"/>
    <property type="match status" value="1"/>
</dbReference>
<dbReference type="InterPro" id="IPR001478">
    <property type="entry name" value="PDZ"/>
</dbReference>
<dbReference type="PROSITE" id="PS50200">
    <property type="entry name" value="RA"/>
    <property type="match status" value="1"/>
</dbReference>
<dbReference type="GO" id="GO:0009887">
    <property type="term" value="P:animal organ morphogenesis"/>
    <property type="evidence" value="ECO:0007669"/>
    <property type="project" value="UniProtKB-ARBA"/>
</dbReference>
<dbReference type="InterPro" id="IPR000299">
    <property type="entry name" value="FERM_domain"/>
</dbReference>
<dbReference type="GO" id="GO:0007165">
    <property type="term" value="P:signal transduction"/>
    <property type="evidence" value="ECO:0007669"/>
    <property type="project" value="InterPro"/>
</dbReference>
<dbReference type="Pfam" id="PF21989">
    <property type="entry name" value="RA_2"/>
    <property type="match status" value="1"/>
</dbReference>
<dbReference type="InterPro" id="IPR029071">
    <property type="entry name" value="Ubiquitin-like_domsf"/>
</dbReference>
<feature type="region of interest" description="Disordered" evidence="1">
    <location>
        <begin position="705"/>
        <end position="736"/>
    </location>
</feature>
<gene>
    <name evidence="6" type="ORF">CLUMA_CG011338</name>
</gene>
<dbReference type="EMBL" id="CVRI01000047">
    <property type="protein sequence ID" value="CRK97966.1"/>
    <property type="molecule type" value="Genomic_DNA"/>
</dbReference>
<dbReference type="PANTHER" id="PTHR46221:SF3">
    <property type="entry name" value="FERM AND PDZ DOMAIN-CONTAINING PROTEIN 4"/>
    <property type="match status" value="1"/>
</dbReference>
<dbReference type="SUPFAM" id="SSF54236">
    <property type="entry name" value="Ubiquitin-like"/>
    <property type="match status" value="1"/>
</dbReference>
<feature type="compositionally biased region" description="Low complexity" evidence="1">
    <location>
        <begin position="832"/>
        <end position="843"/>
    </location>
</feature>
<dbReference type="Proteomes" id="UP000183832">
    <property type="component" value="Unassembled WGS sequence"/>
</dbReference>
<dbReference type="Gene3D" id="2.20.70.10">
    <property type="match status" value="1"/>
</dbReference>
<dbReference type="FunFam" id="1.20.80.10:FF:000027">
    <property type="entry name" value="Uncharacterized protein, isoform B"/>
    <property type="match status" value="1"/>
</dbReference>
<reference evidence="6 7" key="1">
    <citation type="submission" date="2015-04" db="EMBL/GenBank/DDBJ databases">
        <authorList>
            <person name="Syromyatnikov M.Y."/>
            <person name="Popov V.N."/>
        </authorList>
    </citation>
    <scope>NUCLEOTIDE SEQUENCE [LARGE SCALE GENOMIC DNA]</scope>
</reference>
<organism evidence="6 7">
    <name type="scientific">Clunio marinus</name>
    <dbReference type="NCBI Taxonomy" id="568069"/>
    <lineage>
        <taxon>Eukaryota</taxon>
        <taxon>Metazoa</taxon>
        <taxon>Ecdysozoa</taxon>
        <taxon>Arthropoda</taxon>
        <taxon>Hexapoda</taxon>
        <taxon>Insecta</taxon>
        <taxon>Pterygota</taxon>
        <taxon>Neoptera</taxon>
        <taxon>Endopterygota</taxon>
        <taxon>Diptera</taxon>
        <taxon>Nematocera</taxon>
        <taxon>Chironomoidea</taxon>
        <taxon>Chironomidae</taxon>
        <taxon>Clunio</taxon>
    </lineage>
</organism>
<dbReference type="InterPro" id="IPR036020">
    <property type="entry name" value="WW_dom_sf"/>
</dbReference>
<dbReference type="SMART" id="SM00228">
    <property type="entry name" value="PDZ"/>
    <property type="match status" value="1"/>
</dbReference>
<evidence type="ECO:0000256" key="1">
    <source>
        <dbReference type="SAM" id="MobiDB-lite"/>
    </source>
</evidence>
<dbReference type="SMART" id="SM00295">
    <property type="entry name" value="B41"/>
    <property type="match status" value="1"/>
</dbReference>
<dbReference type="InterPro" id="IPR019748">
    <property type="entry name" value="FERM_central"/>
</dbReference>
<dbReference type="InterPro" id="IPR001202">
    <property type="entry name" value="WW_dom"/>
</dbReference>
<feature type="region of interest" description="Disordered" evidence="1">
    <location>
        <begin position="1206"/>
        <end position="1226"/>
    </location>
</feature>